<organism evidence="1 2">
    <name type="scientific">Pluteus cervinus</name>
    <dbReference type="NCBI Taxonomy" id="181527"/>
    <lineage>
        <taxon>Eukaryota</taxon>
        <taxon>Fungi</taxon>
        <taxon>Dikarya</taxon>
        <taxon>Basidiomycota</taxon>
        <taxon>Agaricomycotina</taxon>
        <taxon>Agaricomycetes</taxon>
        <taxon>Agaricomycetidae</taxon>
        <taxon>Agaricales</taxon>
        <taxon>Pluteineae</taxon>
        <taxon>Pluteaceae</taxon>
        <taxon>Pluteus</taxon>
    </lineage>
</organism>
<sequence>MAGFLRKKTSKSKPLTPTSASAPSLASTSSNNNGAPLFSRFATSQQQQDVGRPAPRMVSQPMQLAGASSVRRVEDSGRRSDVGRWDGQPEQRQREVMQQAQPPAQRARQYEPSPDASFASQQSQQQQPYQPQQPPVMNGRHPPRPPVVEKPLPTLTSGPGRPDPRGQGQGQGQAPPQMNGRSASTRGGPPNAFMSRQTGRSRTLSLQANPPPVSSNPRQSQANSMVGSSNMSDTAPPDSARRPSTTSNSIPSNAYVNHPINARPSGVNDPGQTFVGANRSMQAASPPLYNQRPPSSAMTDQSVMQPGLSFRTSARSPVPQGQRYSRDSMSQMSQMPVSQAGSIDWNGATPAQDWKLQQALHQDQQQYSSHSPPPDAYTSSAGLTPMIDRRQSQASNYVPNGVAVRGGPPTPHRQVIPSATLVPSPSQNNKHRTLTKLKPKDLASHAARKASPPPPGQLRGKRPPSPTLPSVEVPPEDLIMDTGYFPPGRRSMSPSQPTNRRLSTAVDIYPNNSHPYEMRRQMTSPPPPPSKSPSLRMSNAPVQGKPRIFAAMAEVDHGGQPSQPTPPQMNGQGPPMNGGWTNGAQMGAYSPPPPEPMYSQPMNQPPPPQARYTSHPPPQARYGSPPLQPPHRSQSIAGNPEPSLYPSSVQALNGNYYPNNGYRGFSPPPPGAGMDPNHSYGAPAMEQGFPPQSPPRNKLPPGARSYAQTSQDFGPRVASPNGNGHNPSQPPVSPPRPLPQPTPSASRQQHQHNHSQNSVARVRDSRSSLLDDDPFAKVEGVRMLKPTSQDTPYIEGYIEGDVSLASNGKGQLILEGLRNHPPREHYASEDGASMVTAQEDLIRPNSRTQMNGYHPSGPMQPLRREGIPEAPPEEISNLELREDRPPEPFPLQLFLSDPLLLSCLLSFFSFYDWCLLSGVSKDIRIMLVKDAYLREAILERFLKTVGYSRWIFEDPEPLALSLQDLHDYMRGVSTPTHEYARVADMYVHSLKIHPTHRDPSLNDTVRQLTASTRAYTRVVLRLRAQAEKETSVAVAMLRSKPGYNSPARGLASRTSSRAPSPSRSWHSHSNSRQLQPSPTPLNQVSATTFRSPLFRLRRAPLLRVFVPSPEGDWLSDKSVLECESECRRAGVMHLLRLGDVVWDVAVGDEGNVGRLVWDGMYLIDLDYTYTPVGDLPKYLPSLAFPPSYFHRVIRTGPSTTNPIAHIDIRPWGEEIASNLQLIQDRVRTETPQGAYHNVVRWVHRSSFVIRPPGKTKRYSQATSRSGAAPNRIQIPESNLFVDSGWYGTVMVETEGTNESLADLQARCGPGAFPPRHMQHPFTQREKENQKVFRVLREKSRPGEIWIRAVNVKERLI</sequence>
<protein>
    <submittedName>
        <fullName evidence="1">Uncharacterized protein</fullName>
    </submittedName>
</protein>
<evidence type="ECO:0000313" key="2">
    <source>
        <dbReference type="Proteomes" id="UP000308600"/>
    </source>
</evidence>
<accession>A0ACD3ALE9</accession>
<proteinExistence type="predicted"/>
<gene>
    <name evidence="1" type="ORF">BDN72DRAFT_844319</name>
</gene>
<dbReference type="EMBL" id="ML208404">
    <property type="protein sequence ID" value="TFK66474.1"/>
    <property type="molecule type" value="Genomic_DNA"/>
</dbReference>
<name>A0ACD3ALE9_9AGAR</name>
<evidence type="ECO:0000313" key="1">
    <source>
        <dbReference type="EMBL" id="TFK66474.1"/>
    </source>
</evidence>
<reference evidence="1 2" key="1">
    <citation type="journal article" date="2019" name="Nat. Ecol. Evol.">
        <title>Megaphylogeny resolves global patterns of mushroom evolution.</title>
        <authorList>
            <person name="Varga T."/>
            <person name="Krizsan K."/>
            <person name="Foldi C."/>
            <person name="Dima B."/>
            <person name="Sanchez-Garcia M."/>
            <person name="Sanchez-Ramirez S."/>
            <person name="Szollosi G.J."/>
            <person name="Szarkandi J.G."/>
            <person name="Papp V."/>
            <person name="Albert L."/>
            <person name="Andreopoulos W."/>
            <person name="Angelini C."/>
            <person name="Antonin V."/>
            <person name="Barry K.W."/>
            <person name="Bougher N.L."/>
            <person name="Buchanan P."/>
            <person name="Buyck B."/>
            <person name="Bense V."/>
            <person name="Catcheside P."/>
            <person name="Chovatia M."/>
            <person name="Cooper J."/>
            <person name="Damon W."/>
            <person name="Desjardin D."/>
            <person name="Finy P."/>
            <person name="Geml J."/>
            <person name="Haridas S."/>
            <person name="Hughes K."/>
            <person name="Justo A."/>
            <person name="Karasinski D."/>
            <person name="Kautmanova I."/>
            <person name="Kiss B."/>
            <person name="Kocsube S."/>
            <person name="Kotiranta H."/>
            <person name="LaButti K.M."/>
            <person name="Lechner B.E."/>
            <person name="Liimatainen K."/>
            <person name="Lipzen A."/>
            <person name="Lukacs Z."/>
            <person name="Mihaltcheva S."/>
            <person name="Morgado L.N."/>
            <person name="Niskanen T."/>
            <person name="Noordeloos M.E."/>
            <person name="Ohm R.A."/>
            <person name="Ortiz-Santana B."/>
            <person name="Ovrebo C."/>
            <person name="Racz N."/>
            <person name="Riley R."/>
            <person name="Savchenko A."/>
            <person name="Shiryaev A."/>
            <person name="Soop K."/>
            <person name="Spirin V."/>
            <person name="Szebenyi C."/>
            <person name="Tomsovsky M."/>
            <person name="Tulloss R.E."/>
            <person name="Uehling J."/>
            <person name="Grigoriev I.V."/>
            <person name="Vagvolgyi C."/>
            <person name="Papp T."/>
            <person name="Martin F.M."/>
            <person name="Miettinen O."/>
            <person name="Hibbett D.S."/>
            <person name="Nagy L.G."/>
        </authorList>
    </citation>
    <scope>NUCLEOTIDE SEQUENCE [LARGE SCALE GENOMIC DNA]</scope>
    <source>
        <strain evidence="1 2">NL-1719</strain>
    </source>
</reference>
<keyword evidence="2" id="KW-1185">Reference proteome</keyword>
<dbReference type="Proteomes" id="UP000308600">
    <property type="component" value="Unassembled WGS sequence"/>
</dbReference>